<evidence type="ECO:0000313" key="4">
    <source>
        <dbReference type="Proteomes" id="UP000557307"/>
    </source>
</evidence>
<evidence type="ECO:0000313" key="3">
    <source>
        <dbReference type="EMBL" id="MBB5287490.1"/>
    </source>
</evidence>
<gene>
    <name evidence="3" type="ORF">HNQ92_005654</name>
</gene>
<keyword evidence="4" id="KW-1185">Reference proteome</keyword>
<dbReference type="InterPro" id="IPR025507">
    <property type="entry name" value="DUF4394"/>
</dbReference>
<organism evidence="3 4">
    <name type="scientific">Rhabdobacter roseus</name>
    <dbReference type="NCBI Taxonomy" id="1655419"/>
    <lineage>
        <taxon>Bacteria</taxon>
        <taxon>Pseudomonadati</taxon>
        <taxon>Bacteroidota</taxon>
        <taxon>Cytophagia</taxon>
        <taxon>Cytophagales</taxon>
        <taxon>Cytophagaceae</taxon>
        <taxon>Rhabdobacter</taxon>
    </lineage>
</organism>
<accession>A0A840U5Z4</accession>
<keyword evidence="1" id="KW-0732">Signal</keyword>
<evidence type="ECO:0000259" key="2">
    <source>
        <dbReference type="Pfam" id="PF14339"/>
    </source>
</evidence>
<dbReference type="AlphaFoldDB" id="A0A840U5Z4"/>
<feature type="chain" id="PRO_5032270343" description="DUF4394 domain-containing protein" evidence="1">
    <location>
        <begin position="27"/>
        <end position="512"/>
    </location>
</feature>
<proteinExistence type="predicted"/>
<dbReference type="Pfam" id="PF14339">
    <property type="entry name" value="DUF4394"/>
    <property type="match status" value="2"/>
</dbReference>
<dbReference type="InterPro" id="IPR011047">
    <property type="entry name" value="Quinoprotein_ADH-like_sf"/>
</dbReference>
<dbReference type="Proteomes" id="UP000557307">
    <property type="component" value="Unassembled WGS sequence"/>
</dbReference>
<comment type="caution">
    <text evidence="3">The sequence shown here is derived from an EMBL/GenBank/DDBJ whole genome shotgun (WGS) entry which is preliminary data.</text>
</comment>
<reference evidence="3 4" key="1">
    <citation type="submission" date="2020-08" db="EMBL/GenBank/DDBJ databases">
        <title>Genomic Encyclopedia of Type Strains, Phase IV (KMG-IV): sequencing the most valuable type-strain genomes for metagenomic binning, comparative biology and taxonomic classification.</title>
        <authorList>
            <person name="Goeker M."/>
        </authorList>
    </citation>
    <scope>NUCLEOTIDE SEQUENCE [LARGE SCALE GENOMIC DNA]</scope>
    <source>
        <strain evidence="3 4">DSM 105074</strain>
    </source>
</reference>
<feature type="domain" description="DUF4394" evidence="2">
    <location>
        <begin position="53"/>
        <end position="272"/>
    </location>
</feature>
<dbReference type="SUPFAM" id="SSF50998">
    <property type="entry name" value="Quinoprotein alcohol dehydrogenase-like"/>
    <property type="match status" value="1"/>
</dbReference>
<feature type="domain" description="DUF4394" evidence="2">
    <location>
        <begin position="288"/>
        <end position="502"/>
    </location>
</feature>
<name>A0A840U5Z4_9BACT</name>
<dbReference type="EMBL" id="JACHGF010000019">
    <property type="protein sequence ID" value="MBB5287490.1"/>
    <property type="molecule type" value="Genomic_DNA"/>
</dbReference>
<sequence length="512" mass="53617">MTIFNSHSLSKLLATCALGAVLVLQACQDHRLPPPTPELPDQIFYALTDDNRLYELNVQSTQTPLRTLTITGLQSGELLLGIDFRPATGQLYGIGNSSRLYHINLQSGAATALGSGPFTPAISGSTVGFDFNPTVDRIRLVTSSTQNLRLHPETGAVAATDGTLMGYMNPMIGAAAYTNNVAGATSTQLFDIDPMTDKLYLQDPPNDGGLKEIGLLGLDITAVGGFDIAPNNNYGIASVQFQGSWELNYVDLTTGRLQKLGDLPSGNIIGLAIPTNPVAYAVDQSNNLLIFNPMSNPLTLITKPITGLPMGVSIEGIDFRPVNGQLHALGSNSVLYTINLSNGEAAERATLSVMLSGTSFGVDFNPVPDRLRVVSNTGQNLRIDVSNGATLTDGSLNILAPAMGVPFVNGAAYTNSFAGATTTALYDIDSQSNKLYMQNPPNDGGLQEIGDLGVDVEAANGFDIGGTSGNAYALLTVGGSTGLYSINLTNGMATKVADFPAQTKGFALGFGL</sequence>
<evidence type="ECO:0000256" key="1">
    <source>
        <dbReference type="SAM" id="SignalP"/>
    </source>
</evidence>
<protein>
    <recommendedName>
        <fullName evidence="2">DUF4394 domain-containing protein</fullName>
    </recommendedName>
</protein>
<dbReference type="RefSeq" id="WP_184179750.1">
    <property type="nucleotide sequence ID" value="NZ_JACHGF010000019.1"/>
</dbReference>
<feature type="signal peptide" evidence="1">
    <location>
        <begin position="1"/>
        <end position="26"/>
    </location>
</feature>